<evidence type="ECO:0000256" key="10">
    <source>
        <dbReference type="ARBA" id="ARBA00023077"/>
    </source>
</evidence>
<evidence type="ECO:0000256" key="6">
    <source>
        <dbReference type="ARBA" id="ARBA00022692"/>
    </source>
</evidence>
<evidence type="ECO:0000256" key="5">
    <source>
        <dbReference type="ARBA" id="ARBA00022496"/>
    </source>
</evidence>
<dbReference type="Pfam" id="PF00593">
    <property type="entry name" value="TonB_dep_Rec_b-barrel"/>
    <property type="match status" value="1"/>
</dbReference>
<keyword evidence="6 14" id="KW-0812">Transmembrane</keyword>
<feature type="chain" id="PRO_5047088346" evidence="17">
    <location>
        <begin position="42"/>
        <end position="773"/>
    </location>
</feature>
<keyword evidence="3 14" id="KW-0813">Transport</keyword>
<dbReference type="SUPFAM" id="SSF56935">
    <property type="entry name" value="Porins"/>
    <property type="match status" value="1"/>
</dbReference>
<gene>
    <name evidence="20" type="primary">fhuA_6</name>
    <name evidence="20" type="ORF">BGCPKDLD_2784</name>
</gene>
<evidence type="ECO:0000259" key="19">
    <source>
        <dbReference type="Pfam" id="PF07715"/>
    </source>
</evidence>
<name>A0ABQ4UZT3_9HYPH</name>
<reference evidence="20" key="1">
    <citation type="journal article" date="2021" name="Front. Microbiol.">
        <title>Comprehensive Comparative Genomics and Phenotyping of Methylobacterium Species.</title>
        <authorList>
            <person name="Alessa O."/>
            <person name="Ogura Y."/>
            <person name="Fujitani Y."/>
            <person name="Takami H."/>
            <person name="Hayashi T."/>
            <person name="Sahin N."/>
            <person name="Tani A."/>
        </authorList>
    </citation>
    <scope>NUCLEOTIDE SEQUENCE</scope>
    <source>
        <strain evidence="20">DSM 14458</strain>
    </source>
</reference>
<keyword evidence="5" id="KW-0410">Iron transport</keyword>
<dbReference type="PANTHER" id="PTHR32552">
    <property type="entry name" value="FERRICHROME IRON RECEPTOR-RELATED"/>
    <property type="match status" value="1"/>
</dbReference>
<comment type="caution">
    <text evidence="20">The sequence shown here is derived from an EMBL/GenBank/DDBJ whole genome shotgun (WGS) entry which is preliminary data.</text>
</comment>
<evidence type="ECO:0000256" key="13">
    <source>
        <dbReference type="ARBA" id="ARBA00023237"/>
    </source>
</evidence>
<evidence type="ECO:0000256" key="4">
    <source>
        <dbReference type="ARBA" id="ARBA00022452"/>
    </source>
</evidence>
<organism evidence="20 21">
    <name type="scientific">Methylorubrum suomiense</name>
    <dbReference type="NCBI Taxonomy" id="144191"/>
    <lineage>
        <taxon>Bacteria</taxon>
        <taxon>Pseudomonadati</taxon>
        <taxon>Pseudomonadota</taxon>
        <taxon>Alphaproteobacteria</taxon>
        <taxon>Hyphomicrobiales</taxon>
        <taxon>Methylobacteriaceae</taxon>
        <taxon>Methylorubrum</taxon>
    </lineage>
</organism>
<keyword evidence="10 15" id="KW-0798">TonB box</keyword>
<dbReference type="Gene3D" id="2.170.130.10">
    <property type="entry name" value="TonB-dependent receptor, plug domain"/>
    <property type="match status" value="1"/>
</dbReference>
<feature type="domain" description="TonB-dependent receptor-like beta-barrel" evidence="18">
    <location>
        <begin position="283"/>
        <end position="742"/>
    </location>
</feature>
<dbReference type="Pfam" id="PF07715">
    <property type="entry name" value="Plug"/>
    <property type="match status" value="1"/>
</dbReference>
<dbReference type="InterPro" id="IPR000531">
    <property type="entry name" value="Beta-barrel_TonB"/>
</dbReference>
<dbReference type="PROSITE" id="PS52016">
    <property type="entry name" value="TONB_DEPENDENT_REC_3"/>
    <property type="match status" value="1"/>
</dbReference>
<sequence length="773" mass="83667">MRAAGGVLMGMAGRFRMSALTAGSAAMLGAIGLVTPHDAFAQETTRLDEISVQGDGLVRGPTRNGAPSRAVVSVSGDPEAGGKGPVEGFVAKTSTAGTKTAAPIIETPQSITVIGRDRIETLQSTSASEVFQYTPGINADTYGSNSRSDSYITIRGLPANFFQDNLRLPLTRPYSGYRVDPFMTERIEVLRGPSSVLYGQGGPGGTINYVSKRPTPVPFALVDMQVGNFEQPRIGLDFGGALNNDGTLSYRVVGLGQNSQLNGGNPFTGQRIALAPSLAWKPDAQTSFIVFGSFLQDDTHIDSDFYPARGTVLPNPNGRISRNRWTGNLNFDKQIRTQYAIGYEFEHRFNDHFAFRQNLRYATVATSINTVYGAGIPAFNEDDTAAQRIVAQRSMNRYAIGGNIGANAFTVDNQLQADFILGPTKHTVLMGVDYLNQYSYDKQTFADGGSFDLYSGIGQPINGQLNLYQDQRQTVSQVGAYFQDQIKFFDKLVLTGGFRYDAATSNFKNPLTEGVAGVSDDTALSPRIGAVYLFDNGLAPYISYSESFSVNPGAGRLARLGGGVGEATGPFRPSFGKQEEVGIRYQPPGLPILLSAAAFDITQTNVITSFGITAYAQDLRSRGYEMEALVEFGNGFRMIGSYTLQDVRVIGSLDSPSDVGLRPTAVPDRVGSIWGDYTFLTGDLRGLRIGAGLRYTGASYGGIDVTDPNNPLIVRSPEFFLVDAGVSYAYENWRFSLNVRNLADRKYVSTCSDPTACFYGQERKIIVGARYTW</sequence>
<feature type="signal peptide" evidence="17">
    <location>
        <begin position="1"/>
        <end position="41"/>
    </location>
</feature>
<keyword evidence="12 20" id="KW-0675">Receptor</keyword>
<dbReference type="InterPro" id="IPR036942">
    <property type="entry name" value="Beta-barrel_TonB_sf"/>
</dbReference>
<keyword evidence="8" id="KW-0408">Iron</keyword>
<evidence type="ECO:0000256" key="9">
    <source>
        <dbReference type="ARBA" id="ARBA00023065"/>
    </source>
</evidence>
<evidence type="ECO:0000256" key="7">
    <source>
        <dbReference type="ARBA" id="ARBA00022729"/>
    </source>
</evidence>
<dbReference type="RefSeq" id="WP_137831128.1">
    <property type="nucleotide sequence ID" value="NZ_BPRE01000008.1"/>
</dbReference>
<keyword evidence="4 14" id="KW-1134">Transmembrane beta strand</keyword>
<evidence type="ECO:0000256" key="12">
    <source>
        <dbReference type="ARBA" id="ARBA00023170"/>
    </source>
</evidence>
<dbReference type="Proteomes" id="UP001055093">
    <property type="component" value="Unassembled WGS sequence"/>
</dbReference>
<keyword evidence="7 17" id="KW-0732">Signal</keyword>
<evidence type="ECO:0000256" key="17">
    <source>
        <dbReference type="SAM" id="SignalP"/>
    </source>
</evidence>
<evidence type="ECO:0000259" key="18">
    <source>
        <dbReference type="Pfam" id="PF00593"/>
    </source>
</evidence>
<dbReference type="InterPro" id="IPR012910">
    <property type="entry name" value="Plug_dom"/>
</dbReference>
<evidence type="ECO:0000256" key="16">
    <source>
        <dbReference type="SAM" id="MobiDB-lite"/>
    </source>
</evidence>
<feature type="domain" description="TonB-dependent receptor plug" evidence="19">
    <location>
        <begin position="104"/>
        <end position="206"/>
    </location>
</feature>
<comment type="subcellular location">
    <subcellularLocation>
        <location evidence="1 14">Cell outer membrane</location>
        <topology evidence="1 14">Multi-pass membrane protein</topology>
    </subcellularLocation>
</comment>
<evidence type="ECO:0000313" key="20">
    <source>
        <dbReference type="EMBL" id="GJE76192.1"/>
    </source>
</evidence>
<dbReference type="InterPro" id="IPR037066">
    <property type="entry name" value="Plug_dom_sf"/>
</dbReference>
<dbReference type="PANTHER" id="PTHR32552:SF68">
    <property type="entry name" value="FERRICHROME OUTER MEMBRANE TRANSPORTER_PHAGE RECEPTOR"/>
    <property type="match status" value="1"/>
</dbReference>
<dbReference type="Gene3D" id="2.40.170.20">
    <property type="entry name" value="TonB-dependent receptor, beta-barrel domain"/>
    <property type="match status" value="1"/>
</dbReference>
<dbReference type="CDD" id="cd01347">
    <property type="entry name" value="ligand_gated_channel"/>
    <property type="match status" value="1"/>
</dbReference>
<reference evidence="20" key="2">
    <citation type="submission" date="2021-08" db="EMBL/GenBank/DDBJ databases">
        <authorList>
            <person name="Tani A."/>
            <person name="Ola A."/>
            <person name="Ogura Y."/>
            <person name="Katsura K."/>
            <person name="Hayashi T."/>
        </authorList>
    </citation>
    <scope>NUCLEOTIDE SEQUENCE</scope>
    <source>
        <strain evidence="20">DSM 14458</strain>
    </source>
</reference>
<dbReference type="NCBIfam" id="TIGR01783">
    <property type="entry name" value="TonB-siderophor"/>
    <property type="match status" value="1"/>
</dbReference>
<evidence type="ECO:0000256" key="1">
    <source>
        <dbReference type="ARBA" id="ARBA00004571"/>
    </source>
</evidence>
<dbReference type="InterPro" id="IPR010105">
    <property type="entry name" value="TonB_sidphr_rcpt"/>
</dbReference>
<dbReference type="InterPro" id="IPR039426">
    <property type="entry name" value="TonB-dep_rcpt-like"/>
</dbReference>
<evidence type="ECO:0000256" key="15">
    <source>
        <dbReference type="RuleBase" id="RU003357"/>
    </source>
</evidence>
<evidence type="ECO:0000256" key="14">
    <source>
        <dbReference type="PROSITE-ProRule" id="PRU01360"/>
    </source>
</evidence>
<comment type="similarity">
    <text evidence="2 14 15">Belongs to the TonB-dependent receptor family.</text>
</comment>
<accession>A0ABQ4UZT3</accession>
<evidence type="ECO:0000313" key="21">
    <source>
        <dbReference type="Proteomes" id="UP001055093"/>
    </source>
</evidence>
<evidence type="ECO:0000256" key="2">
    <source>
        <dbReference type="ARBA" id="ARBA00009810"/>
    </source>
</evidence>
<evidence type="ECO:0000256" key="11">
    <source>
        <dbReference type="ARBA" id="ARBA00023136"/>
    </source>
</evidence>
<keyword evidence="21" id="KW-1185">Reference proteome</keyword>
<dbReference type="EMBL" id="BPRE01000008">
    <property type="protein sequence ID" value="GJE76192.1"/>
    <property type="molecule type" value="Genomic_DNA"/>
</dbReference>
<feature type="region of interest" description="Disordered" evidence="16">
    <location>
        <begin position="55"/>
        <end position="85"/>
    </location>
</feature>
<proteinExistence type="inferred from homology"/>
<protein>
    <submittedName>
        <fullName evidence="20">Ferrichrome outer membrane transporter/phage receptor</fullName>
    </submittedName>
</protein>
<evidence type="ECO:0000256" key="8">
    <source>
        <dbReference type="ARBA" id="ARBA00023004"/>
    </source>
</evidence>
<keyword evidence="13 14" id="KW-0998">Cell outer membrane</keyword>
<keyword evidence="9" id="KW-0406">Ion transport</keyword>
<keyword evidence="11 14" id="KW-0472">Membrane</keyword>
<evidence type="ECO:0000256" key="3">
    <source>
        <dbReference type="ARBA" id="ARBA00022448"/>
    </source>
</evidence>